<reference evidence="1 2" key="1">
    <citation type="submission" date="2019-07" db="EMBL/GenBank/DDBJ databases">
        <title>Whole genome shotgun sequence of Microvirga aerophila NBRC 106136.</title>
        <authorList>
            <person name="Hosoyama A."/>
            <person name="Uohara A."/>
            <person name="Ohji S."/>
            <person name="Ichikawa N."/>
        </authorList>
    </citation>
    <scope>NUCLEOTIDE SEQUENCE [LARGE SCALE GENOMIC DNA]</scope>
    <source>
        <strain evidence="1 2">NBRC 106136</strain>
    </source>
</reference>
<dbReference type="EMBL" id="BJYU01000002">
    <property type="protein sequence ID" value="GEO12649.1"/>
    <property type="molecule type" value="Genomic_DNA"/>
</dbReference>
<dbReference type="Proteomes" id="UP000321085">
    <property type="component" value="Unassembled WGS sequence"/>
</dbReference>
<sequence length="325" mass="36118">MAQLALPTSIDFALPPVLRNEHGRTRTVGVEVEFVGPSAEATVQALQKALGGEIAEEDPHAFALKGSAIGDMSVELDSRILHPAKSGEAQGRVLPRIAAWFGFAASYLVPCELVTAPVPMDRLQDLNQVLTILREIGAKGTQDAPFYAFGLHFNPEIPRRDAATVAAFLKSFVLLNPWLRREVAPDTTRELLGFADPFPAEYVRRLASPDYWPDIPDFIDDYLAANPTRNRDLDLLPLLHHLDEKRVRAVLPNEKINGRPTFHYRLPDARVSDPGWSMAPDWNRWVAVERLAADREQLDAAGAAYLTFEGEDKSWANVIEQVVRA</sequence>
<keyword evidence="2" id="KW-1185">Reference proteome</keyword>
<gene>
    <name evidence="1" type="ORF">MAE02_03450</name>
</gene>
<evidence type="ECO:0008006" key="3">
    <source>
        <dbReference type="Google" id="ProtNLM"/>
    </source>
</evidence>
<dbReference type="AlphaFoldDB" id="A0A512BL00"/>
<dbReference type="InterPro" id="IPR022025">
    <property type="entry name" value="Amidoligase_2"/>
</dbReference>
<dbReference type="RefSeq" id="WP_162815568.1">
    <property type="nucleotide sequence ID" value="NZ_BJYU01000002.1"/>
</dbReference>
<protein>
    <recommendedName>
        <fullName evidence="3">Amidoligase enzyme</fullName>
    </recommendedName>
</protein>
<evidence type="ECO:0000313" key="2">
    <source>
        <dbReference type="Proteomes" id="UP000321085"/>
    </source>
</evidence>
<name>A0A512BL00_9HYPH</name>
<proteinExistence type="predicted"/>
<dbReference type="Pfam" id="PF12224">
    <property type="entry name" value="Amidoligase_2"/>
    <property type="match status" value="1"/>
</dbReference>
<comment type="caution">
    <text evidence="1">The sequence shown here is derived from an EMBL/GenBank/DDBJ whole genome shotgun (WGS) entry which is preliminary data.</text>
</comment>
<evidence type="ECO:0000313" key="1">
    <source>
        <dbReference type="EMBL" id="GEO12649.1"/>
    </source>
</evidence>
<organism evidence="1 2">
    <name type="scientific">Microvirga aerophila</name>
    <dbReference type="NCBI Taxonomy" id="670291"/>
    <lineage>
        <taxon>Bacteria</taxon>
        <taxon>Pseudomonadati</taxon>
        <taxon>Pseudomonadota</taxon>
        <taxon>Alphaproteobacteria</taxon>
        <taxon>Hyphomicrobiales</taxon>
        <taxon>Methylobacteriaceae</taxon>
        <taxon>Microvirga</taxon>
    </lineage>
</organism>
<accession>A0A512BL00</accession>